<evidence type="ECO:0000313" key="1">
    <source>
        <dbReference type="EMBL" id="KKI50502.1"/>
    </source>
</evidence>
<accession>A0A0M2NJA2</accession>
<sequence length="139" mass="16157">MKAERNNDEAAWKAATALLQDFLKLTEEISTLLTGEVDEPGDVEKKLDERAEIIRKIQGLNLRTDDGDAGQEVQKHRWLYGQLLEKIEKAEDANKKRLSEIMQQQMKQMRETTRSIRTIDAYNKQMQEVEMPDEQVPLK</sequence>
<evidence type="ECO:0008006" key="3">
    <source>
        <dbReference type="Google" id="ProtNLM"/>
    </source>
</evidence>
<protein>
    <recommendedName>
        <fullName evidence="3">Flagellar protein FliT</fullName>
    </recommendedName>
</protein>
<comment type="caution">
    <text evidence="1">The sequence shown here is derived from an EMBL/GenBank/DDBJ whole genome shotgun (WGS) entry which is preliminary data.</text>
</comment>
<evidence type="ECO:0000313" key="2">
    <source>
        <dbReference type="Proteomes" id="UP000034076"/>
    </source>
</evidence>
<organism evidence="1 2">
    <name type="scientific">Christensenella hongkongensis</name>
    <dbReference type="NCBI Taxonomy" id="270498"/>
    <lineage>
        <taxon>Bacteria</taxon>
        <taxon>Bacillati</taxon>
        <taxon>Bacillota</taxon>
        <taxon>Clostridia</taxon>
        <taxon>Christensenellales</taxon>
        <taxon>Christensenellaceae</taxon>
        <taxon>Christensenella</taxon>
    </lineage>
</organism>
<keyword evidence="2" id="KW-1185">Reference proteome</keyword>
<dbReference type="Proteomes" id="UP000034076">
    <property type="component" value="Unassembled WGS sequence"/>
</dbReference>
<dbReference type="AlphaFoldDB" id="A0A0M2NJA2"/>
<reference evidence="1 2" key="1">
    <citation type="submission" date="2015-04" db="EMBL/GenBank/DDBJ databases">
        <title>Draft genome sequence of bacteremic isolate Catabacter hongkongensis type strain HKU16T.</title>
        <authorList>
            <person name="Lau S.K."/>
            <person name="Teng J.L."/>
            <person name="Huang Y."/>
            <person name="Curreem S.O."/>
            <person name="Tsui S.K."/>
            <person name="Woo P.C."/>
        </authorList>
    </citation>
    <scope>NUCLEOTIDE SEQUENCE [LARGE SCALE GENOMIC DNA]</scope>
    <source>
        <strain evidence="1 2">HKU16</strain>
    </source>
</reference>
<dbReference type="STRING" id="270498.CHK_1968"/>
<name>A0A0M2NJA2_9FIRM</name>
<proteinExistence type="predicted"/>
<dbReference type="EMBL" id="LAYJ01000105">
    <property type="protein sequence ID" value="KKI50502.1"/>
    <property type="molecule type" value="Genomic_DNA"/>
</dbReference>
<gene>
    <name evidence="1" type="ORF">CHK_1968</name>
</gene>